<organism evidence="1 2">
    <name type="scientific">Pectobacterium phage Arno162</name>
    <dbReference type="NCBI Taxonomy" id="2500577"/>
    <lineage>
        <taxon>Viruses</taxon>
        <taxon>Duplodnaviria</taxon>
        <taxon>Heunggongvirae</taxon>
        <taxon>Uroviricota</taxon>
        <taxon>Caudoviricetes</taxon>
        <taxon>Andersonviridae</taxon>
        <taxon>Andersonviridae incertae sedis</taxon>
        <taxon>Arnovirus</taxon>
        <taxon>Arnovirus arno162</taxon>
    </lineage>
</organism>
<accession>A0A678ZJN9</accession>
<gene>
    <name evidence="1" type="ORF">Arno162_81</name>
</gene>
<sequence length="156" mass="17354">MYTGDPTNNPLDRIRVYTTDTDNDDLLIEQSVIEFFYEETGRNEKQAAVKALNYLLFQIAKMGDEKVGGVYLKNSERIKNLRLVLDDLKKDLIGIGIGSVYAGGISKSDVFNRRRNCDSIRKPTNTGDAFAKNQGGAAYVEESPFDSLNTVGIYNG</sequence>
<reference evidence="1 2" key="1">
    <citation type="submission" date="2018-12" db="EMBL/GenBank/DDBJ databases">
        <authorList>
            <person name="Shneider M.M."/>
            <person name="Kabilov M.R."/>
            <person name="Miroshnikov K.A."/>
        </authorList>
    </citation>
    <scope>NUCLEOTIDE SEQUENCE [LARGE SCALE GENOMIC DNA]</scope>
</reference>
<protein>
    <submittedName>
        <fullName evidence="1">Uncharacterized protein</fullName>
    </submittedName>
</protein>
<evidence type="ECO:0000313" key="1">
    <source>
        <dbReference type="EMBL" id="AZV02121.1"/>
    </source>
</evidence>
<proteinExistence type="predicted"/>
<name>A0A678ZJN9_9CAUD</name>
<dbReference type="EMBL" id="MK290737">
    <property type="protein sequence ID" value="AZV02121.1"/>
    <property type="molecule type" value="Genomic_DNA"/>
</dbReference>
<evidence type="ECO:0000313" key="2">
    <source>
        <dbReference type="Proteomes" id="UP000430872"/>
    </source>
</evidence>
<dbReference type="Proteomes" id="UP000430872">
    <property type="component" value="Segment"/>
</dbReference>
<keyword evidence="2" id="KW-1185">Reference proteome</keyword>